<gene>
    <name evidence="3" type="ORF">E2C01_087440</name>
</gene>
<evidence type="ECO:0000313" key="4">
    <source>
        <dbReference type="Proteomes" id="UP000324222"/>
    </source>
</evidence>
<name>A0A5B7JE19_PORTR</name>
<evidence type="ECO:0000256" key="2">
    <source>
        <dbReference type="SAM" id="SignalP"/>
    </source>
</evidence>
<evidence type="ECO:0000313" key="3">
    <source>
        <dbReference type="EMBL" id="MPC92356.1"/>
    </source>
</evidence>
<evidence type="ECO:0000256" key="1">
    <source>
        <dbReference type="SAM" id="MobiDB-lite"/>
    </source>
</evidence>
<feature type="region of interest" description="Disordered" evidence="1">
    <location>
        <begin position="38"/>
        <end position="61"/>
    </location>
</feature>
<evidence type="ECO:0008006" key="5">
    <source>
        <dbReference type="Google" id="ProtNLM"/>
    </source>
</evidence>
<keyword evidence="4" id="KW-1185">Reference proteome</keyword>
<dbReference type="Proteomes" id="UP000324222">
    <property type="component" value="Unassembled WGS sequence"/>
</dbReference>
<sequence length="61" mass="7007">MCPTVWRVGILLLSPRWTIAGKQQCYVPRPLVSVARIESSRQEEQNKSRGNTTYSECLIKK</sequence>
<comment type="caution">
    <text evidence="3">The sequence shown here is derived from an EMBL/GenBank/DDBJ whole genome shotgun (WGS) entry which is preliminary data.</text>
</comment>
<keyword evidence="2" id="KW-0732">Signal</keyword>
<proteinExistence type="predicted"/>
<reference evidence="3 4" key="1">
    <citation type="submission" date="2019-05" db="EMBL/GenBank/DDBJ databases">
        <title>Another draft genome of Portunus trituberculatus and its Hox gene families provides insights of decapod evolution.</title>
        <authorList>
            <person name="Jeong J.-H."/>
            <person name="Song I."/>
            <person name="Kim S."/>
            <person name="Choi T."/>
            <person name="Kim D."/>
            <person name="Ryu S."/>
            <person name="Kim W."/>
        </authorList>
    </citation>
    <scope>NUCLEOTIDE SEQUENCE [LARGE SCALE GENOMIC DNA]</scope>
    <source>
        <tissue evidence="3">Muscle</tissue>
    </source>
</reference>
<feature type="signal peptide" evidence="2">
    <location>
        <begin position="1"/>
        <end position="20"/>
    </location>
</feature>
<accession>A0A5B7JE19</accession>
<feature type="compositionally biased region" description="Basic and acidic residues" evidence="1">
    <location>
        <begin position="38"/>
        <end position="47"/>
    </location>
</feature>
<organism evidence="3 4">
    <name type="scientific">Portunus trituberculatus</name>
    <name type="common">Swimming crab</name>
    <name type="synonym">Neptunus trituberculatus</name>
    <dbReference type="NCBI Taxonomy" id="210409"/>
    <lineage>
        <taxon>Eukaryota</taxon>
        <taxon>Metazoa</taxon>
        <taxon>Ecdysozoa</taxon>
        <taxon>Arthropoda</taxon>
        <taxon>Crustacea</taxon>
        <taxon>Multicrustacea</taxon>
        <taxon>Malacostraca</taxon>
        <taxon>Eumalacostraca</taxon>
        <taxon>Eucarida</taxon>
        <taxon>Decapoda</taxon>
        <taxon>Pleocyemata</taxon>
        <taxon>Brachyura</taxon>
        <taxon>Eubrachyura</taxon>
        <taxon>Portunoidea</taxon>
        <taxon>Portunidae</taxon>
        <taxon>Portuninae</taxon>
        <taxon>Portunus</taxon>
    </lineage>
</organism>
<protein>
    <recommendedName>
        <fullName evidence="5">Secreted protein</fullName>
    </recommendedName>
</protein>
<dbReference type="AlphaFoldDB" id="A0A5B7JE19"/>
<dbReference type="EMBL" id="VSRR010090953">
    <property type="protein sequence ID" value="MPC92356.1"/>
    <property type="molecule type" value="Genomic_DNA"/>
</dbReference>
<feature type="chain" id="PRO_5023090783" description="Secreted protein" evidence="2">
    <location>
        <begin position="21"/>
        <end position="61"/>
    </location>
</feature>